<comment type="similarity">
    <text evidence="2 7">Belongs to the LDH/MDH superfamily. LDH family.</text>
</comment>
<dbReference type="InterPro" id="IPR015955">
    <property type="entry name" value="Lactate_DH/Glyco_Ohase_4_C"/>
</dbReference>
<dbReference type="PANTHER" id="PTHR43128:SF16">
    <property type="entry name" value="L-LACTATE DEHYDROGENASE"/>
    <property type="match status" value="1"/>
</dbReference>
<feature type="domain" description="Lactate/malate dehydrogenase N-terminal" evidence="10">
    <location>
        <begin position="6"/>
        <end position="145"/>
    </location>
</feature>
<dbReference type="Proteomes" id="UP000595897">
    <property type="component" value="Chromosome"/>
</dbReference>
<dbReference type="Pfam" id="PF02866">
    <property type="entry name" value="Ldh_1_C"/>
    <property type="match status" value="1"/>
</dbReference>
<feature type="binding site" evidence="7">
    <location>
        <begin position="151"/>
        <end position="154"/>
    </location>
    <ligand>
        <name>substrate</name>
    </ligand>
</feature>
<dbReference type="Gene3D" id="3.40.50.720">
    <property type="entry name" value="NAD(P)-binding Rossmann-like Domain"/>
    <property type="match status" value="1"/>
</dbReference>
<feature type="binding site" evidence="7">
    <location>
        <begin position="123"/>
        <end position="126"/>
    </location>
    <ligand>
        <name>substrate</name>
    </ligand>
</feature>
<dbReference type="InterPro" id="IPR001236">
    <property type="entry name" value="Lactate/malate_DH_N"/>
</dbReference>
<dbReference type="SUPFAM" id="SSF56327">
    <property type="entry name" value="LDH C-terminal domain-like"/>
    <property type="match status" value="1"/>
</dbReference>
<feature type="binding site" evidence="7">
    <location>
        <position position="16"/>
    </location>
    <ligand>
        <name>NAD(+)</name>
        <dbReference type="ChEBI" id="CHEBI:57540"/>
    </ligand>
</feature>
<dbReference type="GO" id="GO:0006089">
    <property type="term" value="P:lactate metabolic process"/>
    <property type="evidence" value="ECO:0007669"/>
    <property type="project" value="TreeGrafter"/>
</dbReference>
<dbReference type="HAMAP" id="MF_00488">
    <property type="entry name" value="Lactate_dehydrog"/>
    <property type="match status" value="1"/>
</dbReference>
<evidence type="ECO:0000256" key="7">
    <source>
        <dbReference type="HAMAP-Rule" id="MF_00488"/>
    </source>
</evidence>
<name>A0A7R7IC31_9FIRM</name>
<dbReference type="InterPro" id="IPR036291">
    <property type="entry name" value="NAD(P)-bd_dom_sf"/>
</dbReference>
<comment type="catalytic activity">
    <reaction evidence="6 7">
        <text>(S)-lactate + NAD(+) = pyruvate + NADH + H(+)</text>
        <dbReference type="Rhea" id="RHEA:23444"/>
        <dbReference type="ChEBI" id="CHEBI:15361"/>
        <dbReference type="ChEBI" id="CHEBI:15378"/>
        <dbReference type="ChEBI" id="CHEBI:16651"/>
        <dbReference type="ChEBI" id="CHEBI:57540"/>
        <dbReference type="ChEBI" id="CHEBI:57945"/>
        <dbReference type="EC" id="1.1.1.27"/>
    </reaction>
</comment>
<feature type="binding site" evidence="7">
    <location>
        <position position="91"/>
    </location>
    <ligand>
        <name>substrate</name>
    </ligand>
</feature>
<comment type="pathway">
    <text evidence="1 7">Fermentation; pyruvate fermentation to lactate; (S)-lactate from pyruvate: step 1/1.</text>
</comment>
<evidence type="ECO:0000256" key="9">
    <source>
        <dbReference type="PIRSR" id="PIRSR000102-3"/>
    </source>
</evidence>
<feature type="binding site" evidence="9">
    <location>
        <begin position="12"/>
        <end position="17"/>
    </location>
    <ligand>
        <name>NAD(+)</name>
        <dbReference type="ChEBI" id="CHEBI:57540"/>
    </ligand>
</feature>
<dbReference type="GO" id="GO:0006096">
    <property type="term" value="P:glycolytic process"/>
    <property type="evidence" value="ECO:0007669"/>
    <property type="project" value="UniProtKB-UniRule"/>
</dbReference>
<dbReference type="Pfam" id="PF00056">
    <property type="entry name" value="Ldh_1_N"/>
    <property type="match status" value="1"/>
</dbReference>
<feature type="binding site" evidence="7 9">
    <location>
        <begin position="121"/>
        <end position="123"/>
    </location>
    <ligand>
        <name>NAD(+)</name>
        <dbReference type="ChEBI" id="CHEBI:57540"/>
    </ligand>
</feature>
<comment type="subunit">
    <text evidence="7">Homotetramer.</text>
</comment>
<gene>
    <name evidence="12" type="primary">ldh3_1</name>
    <name evidence="7" type="synonym">ldh</name>
    <name evidence="12" type="ORF">bsdtb5_15830</name>
</gene>
<evidence type="ECO:0000259" key="11">
    <source>
        <dbReference type="Pfam" id="PF02866"/>
    </source>
</evidence>
<keyword evidence="7" id="KW-0963">Cytoplasm</keyword>
<keyword evidence="13" id="KW-1185">Reference proteome</keyword>
<dbReference type="NCBIfam" id="TIGR01771">
    <property type="entry name" value="L-LDH-NAD"/>
    <property type="match status" value="1"/>
</dbReference>
<dbReference type="KEGG" id="ahb:bsdtb5_15830"/>
<dbReference type="PROSITE" id="PS00064">
    <property type="entry name" value="L_LDH"/>
    <property type="match status" value="1"/>
</dbReference>
<keyword evidence="4 7" id="KW-0560">Oxidoreductase</keyword>
<dbReference type="RefSeq" id="WP_271715521.1">
    <property type="nucleotide sequence ID" value="NZ_AP024169.1"/>
</dbReference>
<feature type="binding site" evidence="7">
    <location>
        <position position="104"/>
    </location>
    <ligand>
        <name>NAD(+)</name>
        <dbReference type="ChEBI" id="CHEBI:57540"/>
    </ligand>
</feature>
<dbReference type="PANTHER" id="PTHR43128">
    <property type="entry name" value="L-2-HYDROXYCARBOXYLATE DEHYDROGENASE (NAD(P)(+))"/>
    <property type="match status" value="1"/>
</dbReference>
<dbReference type="SUPFAM" id="SSF51735">
    <property type="entry name" value="NAD(P)-binding Rossmann-fold domains"/>
    <property type="match status" value="1"/>
</dbReference>
<sequence length="321" mass="35094">MAIKQTKIAIVGAGNVGASTAYNLMIQGLCNEIVLIDINKKKAHCEALDLQHGVEYLNREVKVYDGEYSDCKDADIIVITAAVPMVQGQTRLDMVESASKIVKSIVPPIMESGFSGHFIIITNPVDVMSYYVYKLSGLPKNQIIGTGTSLDSARLKLRIADIFNVDTKSVQGYTIGEHGDSQIVPWSHVTVGGKSLNDILADNKGRFGELDFEELRKLTIDDGWVIARGKGTTNYGIAATTVGIIKAMVNNENRIIPVSTYLDGEYGEKDVFAGVPVVLNATGVKEIVELHITEDERKLFKNSVSVIRDCIDKISDDTIRK</sequence>
<evidence type="ECO:0000256" key="6">
    <source>
        <dbReference type="ARBA" id="ARBA00049258"/>
    </source>
</evidence>
<dbReference type="Gene3D" id="3.90.110.10">
    <property type="entry name" value="Lactate dehydrogenase/glycoside hydrolase, family 4, C-terminal"/>
    <property type="match status" value="1"/>
</dbReference>
<reference evidence="12 13" key="1">
    <citation type="submission" date="2020-11" db="EMBL/GenBank/DDBJ databases">
        <title>Draft genome sequencing of a Lachnospiraceae strain isolated from anoxic soil subjected to BSD treatment.</title>
        <authorList>
            <person name="Uek A."/>
            <person name="Tonouchi A."/>
        </authorList>
    </citation>
    <scope>NUCLEOTIDE SEQUENCE [LARGE SCALE GENOMIC DNA]</scope>
    <source>
        <strain evidence="12 13">TB5</strain>
    </source>
</reference>
<dbReference type="FunFam" id="3.40.50.720:FF:000018">
    <property type="entry name" value="Malate dehydrogenase"/>
    <property type="match status" value="1"/>
</dbReference>
<dbReference type="PIRSF" id="PIRSF000102">
    <property type="entry name" value="Lac_mal_DH"/>
    <property type="match status" value="1"/>
</dbReference>
<evidence type="ECO:0000256" key="4">
    <source>
        <dbReference type="ARBA" id="ARBA00023002"/>
    </source>
</evidence>
<dbReference type="EC" id="1.1.1.27" evidence="3 7"/>
<dbReference type="NCBIfam" id="NF000824">
    <property type="entry name" value="PRK00066.1"/>
    <property type="match status" value="1"/>
</dbReference>
<feature type="domain" description="Lactate/malate dehydrogenase C-terminal" evidence="11">
    <location>
        <begin position="148"/>
        <end position="315"/>
    </location>
</feature>
<feature type="binding site" evidence="7 9">
    <location>
        <position position="37"/>
    </location>
    <ligand>
        <name>NAD(+)</name>
        <dbReference type="ChEBI" id="CHEBI:57540"/>
    </ligand>
</feature>
<dbReference type="AlphaFoldDB" id="A0A7R7IC31"/>
<evidence type="ECO:0000256" key="8">
    <source>
        <dbReference type="PIRSR" id="PIRSR000102-1"/>
    </source>
</evidence>
<dbReference type="GO" id="GO:0004459">
    <property type="term" value="F:L-lactate dehydrogenase (NAD+) activity"/>
    <property type="evidence" value="ECO:0007669"/>
    <property type="project" value="UniProtKB-UniRule"/>
</dbReference>
<evidence type="ECO:0000256" key="3">
    <source>
        <dbReference type="ARBA" id="ARBA00012967"/>
    </source>
</evidence>
<organism evidence="12 13">
    <name type="scientific">Anaeromicropila herbilytica</name>
    <dbReference type="NCBI Taxonomy" id="2785025"/>
    <lineage>
        <taxon>Bacteria</taxon>
        <taxon>Bacillati</taxon>
        <taxon>Bacillota</taxon>
        <taxon>Clostridia</taxon>
        <taxon>Lachnospirales</taxon>
        <taxon>Lachnospiraceae</taxon>
        <taxon>Anaeromicropila</taxon>
    </lineage>
</organism>
<evidence type="ECO:0000313" key="12">
    <source>
        <dbReference type="EMBL" id="BCN30288.1"/>
    </source>
</evidence>
<feature type="binding site" evidence="7">
    <location>
        <position position="233"/>
    </location>
    <ligand>
        <name>substrate</name>
    </ligand>
</feature>
<protein>
    <recommendedName>
        <fullName evidence="3 7">L-lactate dehydrogenase</fullName>
        <shortName evidence="7">L-LDH</shortName>
        <ecNumber evidence="3 7">1.1.1.27</ecNumber>
    </recommendedName>
</protein>
<feature type="binding site" evidence="7">
    <location>
        <position position="68"/>
    </location>
    <ligand>
        <name>NAD(+)</name>
        <dbReference type="ChEBI" id="CHEBI:57540"/>
    </ligand>
</feature>
<feature type="binding site" evidence="7">
    <location>
        <position position="42"/>
    </location>
    <ligand>
        <name>NAD(+)</name>
        <dbReference type="ChEBI" id="CHEBI:57540"/>
    </ligand>
</feature>
<evidence type="ECO:0000256" key="2">
    <source>
        <dbReference type="ARBA" id="ARBA00006054"/>
    </source>
</evidence>
<feature type="active site" description="Proton acceptor" evidence="7 8">
    <location>
        <position position="178"/>
    </location>
</feature>
<dbReference type="GO" id="GO:0005737">
    <property type="term" value="C:cytoplasm"/>
    <property type="evidence" value="ECO:0007669"/>
    <property type="project" value="UniProtKB-SubCell"/>
</dbReference>
<dbReference type="CDD" id="cd05291">
    <property type="entry name" value="HicDH_like"/>
    <property type="match status" value="1"/>
</dbReference>
<comment type="function">
    <text evidence="7">Catalyzes the conversion of lactate to pyruvate.</text>
</comment>
<dbReference type="UniPathway" id="UPA00554">
    <property type="reaction ID" value="UER00611"/>
</dbReference>
<comment type="caution">
    <text evidence="7">Lacks conserved residue(s) required for the propagation of feature annotation.</text>
</comment>
<accession>A0A7R7IC31</accession>
<evidence type="ECO:0000256" key="5">
    <source>
        <dbReference type="ARBA" id="ARBA00023027"/>
    </source>
</evidence>
<dbReference type="InterPro" id="IPR011304">
    <property type="entry name" value="L-lactate_DH"/>
</dbReference>
<dbReference type="InterPro" id="IPR018177">
    <property type="entry name" value="L-lactate_DH_AS"/>
</dbReference>
<evidence type="ECO:0000313" key="13">
    <source>
        <dbReference type="Proteomes" id="UP000595897"/>
    </source>
</evidence>
<dbReference type="InterPro" id="IPR001557">
    <property type="entry name" value="L-lactate/malate_DH"/>
</dbReference>
<evidence type="ECO:0000259" key="10">
    <source>
        <dbReference type="Pfam" id="PF00056"/>
    </source>
</evidence>
<dbReference type="InterPro" id="IPR022383">
    <property type="entry name" value="Lactate/malate_DH_C"/>
</dbReference>
<proteinExistence type="inferred from homology"/>
<comment type="subcellular location">
    <subcellularLocation>
        <location evidence="7">Cytoplasm</location>
    </subcellularLocation>
</comment>
<evidence type="ECO:0000256" key="1">
    <source>
        <dbReference type="ARBA" id="ARBA00004843"/>
    </source>
</evidence>
<dbReference type="PRINTS" id="PR00086">
    <property type="entry name" value="LLDHDRGNASE"/>
</dbReference>
<dbReference type="EMBL" id="AP024169">
    <property type="protein sequence ID" value="BCN30288.1"/>
    <property type="molecule type" value="Genomic_DNA"/>
</dbReference>
<feature type="binding site" evidence="7">
    <location>
        <position position="146"/>
    </location>
    <ligand>
        <name>NAD(+)</name>
        <dbReference type="ChEBI" id="CHEBI:57540"/>
    </ligand>
</feature>
<keyword evidence="5 7" id="KW-0520">NAD</keyword>